<keyword evidence="5 10" id="KW-0812">Transmembrane</keyword>
<evidence type="ECO:0000256" key="8">
    <source>
        <dbReference type="ARBA" id="ARBA00023136"/>
    </source>
</evidence>
<dbReference type="InterPro" id="IPR050222">
    <property type="entry name" value="MATE_MdtK"/>
</dbReference>
<evidence type="ECO:0000256" key="10">
    <source>
        <dbReference type="SAM" id="Phobius"/>
    </source>
</evidence>
<dbReference type="PANTHER" id="PTHR43298:SF2">
    <property type="entry name" value="FMN_FAD EXPORTER YEEO-RELATED"/>
    <property type="match status" value="1"/>
</dbReference>
<dbReference type="NCBIfam" id="TIGR00797">
    <property type="entry name" value="matE"/>
    <property type="match status" value="1"/>
</dbReference>
<reference evidence="11 12" key="1">
    <citation type="submission" date="2023-03" db="EMBL/GenBank/DDBJ databases">
        <title>Paludisphaera mucosa sp. nov. a novel planctomycete from northern fen.</title>
        <authorList>
            <person name="Ivanova A."/>
        </authorList>
    </citation>
    <scope>NUCLEOTIDE SEQUENCE [LARGE SCALE GENOMIC DNA]</scope>
    <source>
        <strain evidence="11 12">Pla2</strain>
    </source>
</reference>
<feature type="transmembrane region" description="Helical" evidence="10">
    <location>
        <begin position="21"/>
        <end position="40"/>
    </location>
</feature>
<evidence type="ECO:0000256" key="2">
    <source>
        <dbReference type="ARBA" id="ARBA00022448"/>
    </source>
</evidence>
<dbReference type="CDD" id="cd13131">
    <property type="entry name" value="MATE_NorM_like"/>
    <property type="match status" value="1"/>
</dbReference>
<dbReference type="EMBL" id="JARRAG010000002">
    <property type="protein sequence ID" value="MDG3004913.1"/>
    <property type="molecule type" value="Genomic_DNA"/>
</dbReference>
<feature type="transmembrane region" description="Helical" evidence="10">
    <location>
        <begin position="52"/>
        <end position="75"/>
    </location>
</feature>
<keyword evidence="6 10" id="KW-1133">Transmembrane helix</keyword>
<comment type="subcellular location">
    <subcellularLocation>
        <location evidence="1">Cell membrane</location>
        <topology evidence="1">Multi-pass membrane protein</topology>
    </subcellularLocation>
</comment>
<dbReference type="InterPro" id="IPR048279">
    <property type="entry name" value="MdtK-like"/>
</dbReference>
<feature type="transmembrane region" description="Helical" evidence="10">
    <location>
        <begin position="425"/>
        <end position="444"/>
    </location>
</feature>
<dbReference type="PIRSF" id="PIRSF006603">
    <property type="entry name" value="DinF"/>
    <property type="match status" value="1"/>
</dbReference>
<keyword evidence="7" id="KW-0406">Ion transport</keyword>
<evidence type="ECO:0000256" key="7">
    <source>
        <dbReference type="ARBA" id="ARBA00023065"/>
    </source>
</evidence>
<feature type="transmembrane region" description="Helical" evidence="10">
    <location>
        <begin position="326"/>
        <end position="344"/>
    </location>
</feature>
<evidence type="ECO:0000313" key="12">
    <source>
        <dbReference type="Proteomes" id="UP001216907"/>
    </source>
</evidence>
<evidence type="ECO:0000256" key="1">
    <source>
        <dbReference type="ARBA" id="ARBA00004651"/>
    </source>
</evidence>
<feature type="transmembrane region" description="Helical" evidence="10">
    <location>
        <begin position="395"/>
        <end position="413"/>
    </location>
</feature>
<organism evidence="11 12">
    <name type="scientific">Paludisphaera mucosa</name>
    <dbReference type="NCBI Taxonomy" id="3030827"/>
    <lineage>
        <taxon>Bacteria</taxon>
        <taxon>Pseudomonadati</taxon>
        <taxon>Planctomycetota</taxon>
        <taxon>Planctomycetia</taxon>
        <taxon>Isosphaerales</taxon>
        <taxon>Isosphaeraceae</taxon>
        <taxon>Paludisphaera</taxon>
    </lineage>
</organism>
<keyword evidence="2" id="KW-0813">Transport</keyword>
<evidence type="ECO:0000256" key="3">
    <source>
        <dbReference type="ARBA" id="ARBA00022449"/>
    </source>
</evidence>
<keyword evidence="12" id="KW-1185">Reference proteome</keyword>
<protein>
    <recommendedName>
        <fullName evidence="9">Multidrug-efflux transporter</fullName>
    </recommendedName>
</protein>
<feature type="transmembrane region" description="Helical" evidence="10">
    <location>
        <begin position="207"/>
        <end position="225"/>
    </location>
</feature>
<proteinExistence type="predicted"/>
<evidence type="ECO:0000256" key="6">
    <source>
        <dbReference type="ARBA" id="ARBA00022989"/>
    </source>
</evidence>
<dbReference type="Proteomes" id="UP001216907">
    <property type="component" value="Unassembled WGS sequence"/>
</dbReference>
<dbReference type="Pfam" id="PF01554">
    <property type="entry name" value="MatE"/>
    <property type="match status" value="2"/>
</dbReference>
<feature type="transmembrane region" description="Helical" evidence="10">
    <location>
        <begin position="167"/>
        <end position="187"/>
    </location>
</feature>
<evidence type="ECO:0000256" key="5">
    <source>
        <dbReference type="ARBA" id="ARBA00022692"/>
    </source>
</evidence>
<accession>A0ABT6FBE1</accession>
<feature type="transmembrane region" description="Helical" evidence="10">
    <location>
        <begin position="284"/>
        <end position="305"/>
    </location>
</feature>
<feature type="transmembrane region" description="Helical" evidence="10">
    <location>
        <begin position="138"/>
        <end position="155"/>
    </location>
</feature>
<evidence type="ECO:0000313" key="11">
    <source>
        <dbReference type="EMBL" id="MDG3004913.1"/>
    </source>
</evidence>
<feature type="transmembrane region" description="Helical" evidence="10">
    <location>
        <begin position="96"/>
        <end position="118"/>
    </location>
</feature>
<evidence type="ECO:0000256" key="4">
    <source>
        <dbReference type="ARBA" id="ARBA00022475"/>
    </source>
</evidence>
<sequence>MDRLQRDLLRQGMRLELGPMLRLAGPVVSAELGWMAMGIVDTIFVGRLGAEAIGAVSLGNALYFAVAIFGMGLLLGLDALVSQAYGAGDLHECHDWLVQGMYLAAMLCPPAMLLLWVVEPLSDRMGLNAAVLEQAKPFLRAMTWGTPALFIYATFRRYLQGMGLVKPVMAALLSANVVNALMDWVFVYGKLGFPAMGVEGSGWATTISRWYMAGFLVVFALWNDARSGSGLIRTRLAPRLAAIRRLFGIGLPAAMHLLLEVGVFALATTLAGKLDATSLAAHHVVLDVASVTFMIPLGLATAGAIRVGQAIGRGEPSAAGRAGWTALALGAAFMTTSGLVMVAFPRPLAALFTDDAGVIAAASRLMLLAAAFQLFDGLQGVATGALRGAGDTRTAMICTLICYWFVGLPLGWFLCFREGRGVFGLWIGLALGLFIAGLTLLFAWRRKAAALGRGEFAMVGAGVGH</sequence>
<dbReference type="InterPro" id="IPR002528">
    <property type="entry name" value="MATE_fam"/>
</dbReference>
<dbReference type="RefSeq" id="WP_277861264.1">
    <property type="nucleotide sequence ID" value="NZ_JARRAG010000002.1"/>
</dbReference>
<gene>
    <name evidence="11" type="ORF">PZE19_14090</name>
</gene>
<feature type="transmembrane region" description="Helical" evidence="10">
    <location>
        <begin position="246"/>
        <end position="272"/>
    </location>
</feature>
<keyword evidence="8 10" id="KW-0472">Membrane</keyword>
<keyword evidence="4" id="KW-1003">Cell membrane</keyword>
<dbReference type="PANTHER" id="PTHR43298">
    <property type="entry name" value="MULTIDRUG RESISTANCE PROTEIN NORM-RELATED"/>
    <property type="match status" value="1"/>
</dbReference>
<comment type="caution">
    <text evidence="11">The sequence shown here is derived from an EMBL/GenBank/DDBJ whole genome shotgun (WGS) entry which is preliminary data.</text>
</comment>
<keyword evidence="3" id="KW-0050">Antiport</keyword>
<name>A0ABT6FBE1_9BACT</name>
<evidence type="ECO:0000256" key="9">
    <source>
        <dbReference type="ARBA" id="ARBA00031636"/>
    </source>
</evidence>
<feature type="transmembrane region" description="Helical" evidence="10">
    <location>
        <begin position="356"/>
        <end position="375"/>
    </location>
</feature>